<dbReference type="Proteomes" id="UP000662760">
    <property type="component" value="Segment"/>
</dbReference>
<keyword evidence="2" id="KW-1185">Reference proteome</keyword>
<dbReference type="EMBL" id="MW544066">
    <property type="protein sequence ID" value="QSJ04016.1"/>
    <property type="molecule type" value="Genomic_DNA"/>
</dbReference>
<reference evidence="1" key="1">
    <citation type="submission" date="2021-01" db="EMBL/GenBank/DDBJ databases">
        <authorList>
            <person name="Shang Y."/>
        </authorList>
    </citation>
    <scope>NUCLEOTIDE SEQUENCE</scope>
</reference>
<dbReference type="Pfam" id="PF25713">
    <property type="entry name" value="N4_GP8"/>
    <property type="match status" value="1"/>
</dbReference>
<accession>A0A898KA33</accession>
<evidence type="ECO:0000313" key="2">
    <source>
        <dbReference type="Proteomes" id="UP000662760"/>
    </source>
</evidence>
<sequence>MAKAKKQEPVLGTVPEYSVSYSREEKLWGVHINGTSTYILKRPVGKKNMYYVGTRYCKTLRDAIFSVVLGTLIPF</sequence>
<protein>
    <submittedName>
        <fullName evidence="1">Uncharacterized protein</fullName>
    </submittedName>
</protein>
<name>A0A898KA33_9CAUD</name>
<dbReference type="GeneID" id="65133654"/>
<evidence type="ECO:0000313" key="1">
    <source>
        <dbReference type="EMBL" id="QSJ04016.1"/>
    </source>
</evidence>
<dbReference type="KEGG" id="vg:65133654"/>
<organism evidence="1 2">
    <name type="scientific">Salmonella phage vB_SalP_TR2</name>
    <dbReference type="NCBI Taxonomy" id="2812854"/>
    <lineage>
        <taxon>Viruses</taxon>
        <taxon>Duplodnaviria</taxon>
        <taxon>Heunggongvirae</taxon>
        <taxon>Uroviricota</taxon>
        <taxon>Caudoviricetes</taxon>
        <taxon>Schitoviridae</taxon>
        <taxon>Triduovirus</taxon>
        <taxon>Triduovirus Tr2</taxon>
    </lineage>
</organism>
<proteinExistence type="predicted"/>
<dbReference type="RefSeq" id="YP_010115050.1">
    <property type="nucleotide sequence ID" value="NC_055921.1"/>
</dbReference>
<dbReference type="InterPro" id="IPR057903">
    <property type="entry name" value="Phage_N4_Gp8"/>
</dbReference>